<evidence type="ECO:0000313" key="1">
    <source>
        <dbReference type="EMBL" id="DAA34735.1"/>
    </source>
</evidence>
<name>F0JA87_AMBVA</name>
<protein>
    <submittedName>
        <fullName evidence="1">Hypothetical secreted protein 84</fullName>
    </submittedName>
</protein>
<reference evidence="1" key="1">
    <citation type="journal article" date="2011" name="BMC Genomics">
        <title>A further insight into the sialome of the tropical bont tick, Amblyomma variegatum.</title>
        <authorList>
            <person name="Ribeiro J.M."/>
            <person name="Anderson J.M."/>
            <person name="Manoukis N.C."/>
            <person name="Meng Z."/>
            <person name="Francishetti I.M."/>
        </authorList>
    </citation>
    <scope>NUCLEOTIDE SEQUENCE</scope>
    <source>
        <strain evidence="1">Amb_var-84</strain>
        <tissue evidence="1">Salivary gland</tissue>
    </source>
</reference>
<dbReference type="PROSITE" id="PS51257">
    <property type="entry name" value="PROKAR_LIPOPROTEIN"/>
    <property type="match status" value="1"/>
</dbReference>
<dbReference type="EMBL" id="BK007788">
    <property type="protein sequence ID" value="DAA34735.1"/>
    <property type="molecule type" value="mRNA"/>
</dbReference>
<accession>F0JA87</accession>
<organism evidence="1">
    <name type="scientific">Amblyomma variegatum</name>
    <name type="common">Tropical bont tick</name>
    <dbReference type="NCBI Taxonomy" id="34610"/>
    <lineage>
        <taxon>Eukaryota</taxon>
        <taxon>Metazoa</taxon>
        <taxon>Ecdysozoa</taxon>
        <taxon>Arthropoda</taxon>
        <taxon>Chelicerata</taxon>
        <taxon>Arachnida</taxon>
        <taxon>Acari</taxon>
        <taxon>Parasitiformes</taxon>
        <taxon>Ixodida</taxon>
        <taxon>Ixodoidea</taxon>
        <taxon>Ixodidae</taxon>
        <taxon>Amblyomminae</taxon>
        <taxon>Amblyomma</taxon>
    </lineage>
</organism>
<sequence>MFFSRIGGGGGGVALVACMRPCSSVAQPSSFRVRCPPPPLAVWLALAEARSSVCGLVARMGAGSTAVILTCGYTTPSWFWAHRLLPLECVCARLGRGVEPCSRWPSPGSLNATGPGVPWP</sequence>
<dbReference type="AlphaFoldDB" id="F0JA87"/>
<proteinExistence type="evidence at transcript level"/>